<evidence type="ECO:0000313" key="2">
    <source>
        <dbReference type="EMBL" id="SEN29126.1"/>
    </source>
</evidence>
<evidence type="ECO:0000313" key="3">
    <source>
        <dbReference type="Proteomes" id="UP000199695"/>
    </source>
</evidence>
<gene>
    <name evidence="2" type="ORF">SAMN05444955_108116</name>
</gene>
<dbReference type="OrthoDB" id="2989874at2"/>
<dbReference type="AlphaFoldDB" id="A0A1H8FC18"/>
<feature type="compositionally biased region" description="Basic and acidic residues" evidence="1">
    <location>
        <begin position="210"/>
        <end position="228"/>
    </location>
</feature>
<feature type="compositionally biased region" description="Basic and acidic residues" evidence="1">
    <location>
        <begin position="237"/>
        <end position="246"/>
    </location>
</feature>
<protein>
    <submittedName>
        <fullName evidence="2">Uncharacterized protein</fullName>
    </submittedName>
</protein>
<dbReference type="RefSeq" id="WP_089968602.1">
    <property type="nucleotide sequence ID" value="NZ_FOCQ01000008.1"/>
</dbReference>
<reference evidence="2 3" key="1">
    <citation type="submission" date="2016-10" db="EMBL/GenBank/DDBJ databases">
        <authorList>
            <person name="de Groot N.N."/>
        </authorList>
    </citation>
    <scope>NUCLEOTIDE SEQUENCE [LARGE SCALE GENOMIC DNA]</scope>
    <source>
        <strain evidence="2 3">DSM 46701</strain>
    </source>
</reference>
<name>A0A1H8FC18_9BACL</name>
<keyword evidence="3" id="KW-1185">Reference proteome</keyword>
<dbReference type="STRING" id="1173111.SAMN05444955_108116"/>
<feature type="region of interest" description="Disordered" evidence="1">
    <location>
        <begin position="202"/>
        <end position="263"/>
    </location>
</feature>
<proteinExistence type="predicted"/>
<sequence length="263" mass="28860">MTNFGKWKLSMIIALITTFVIAAPALAKWSDQSLLSSMASFNIFELTRNLSELTGEMLRDTEQLETEVGKASGTLDALDKQDELLAAQIETNRSIHHELSKQLAGNIKARELMKEILSREENTFTLTQQVAAQANDISGQMGTTVRQLGNVAASTGQVGANTKKLNGQMDQLLVQLDQSVDNFRFIARITDALSYLEDKTGIDLPIPRQPDSKQKKETILPIPDKPEDILSPLIPGSKKDGNGQEKEQDENDNGGGLLDILLP</sequence>
<accession>A0A1H8FC18</accession>
<evidence type="ECO:0000256" key="1">
    <source>
        <dbReference type="SAM" id="MobiDB-lite"/>
    </source>
</evidence>
<organism evidence="2 3">
    <name type="scientific">Lihuaxuella thermophila</name>
    <dbReference type="NCBI Taxonomy" id="1173111"/>
    <lineage>
        <taxon>Bacteria</taxon>
        <taxon>Bacillati</taxon>
        <taxon>Bacillota</taxon>
        <taxon>Bacilli</taxon>
        <taxon>Bacillales</taxon>
        <taxon>Thermoactinomycetaceae</taxon>
        <taxon>Lihuaxuella</taxon>
    </lineage>
</organism>
<dbReference type="EMBL" id="FOCQ01000008">
    <property type="protein sequence ID" value="SEN29126.1"/>
    <property type="molecule type" value="Genomic_DNA"/>
</dbReference>
<dbReference type="Proteomes" id="UP000199695">
    <property type="component" value="Unassembled WGS sequence"/>
</dbReference>